<dbReference type="AlphaFoldDB" id="A0A0P1FUL0"/>
<reference evidence="4 6" key="1">
    <citation type="submission" date="2015-09" db="EMBL/GenBank/DDBJ databases">
        <authorList>
            <person name="Rodrigo-Torres L."/>
            <person name="Arahal D.R."/>
        </authorList>
    </citation>
    <scope>NUCLEOTIDE SEQUENCE [LARGE SCALE GENOMIC DNA]</scope>
    <source>
        <strain evidence="4 6">CECT 5118</strain>
    </source>
</reference>
<dbReference type="Pfam" id="PF13505">
    <property type="entry name" value="OMP_b-brl"/>
    <property type="match status" value="1"/>
</dbReference>
<dbReference type="Proteomes" id="UP000051086">
    <property type="component" value="Unassembled WGS sequence"/>
</dbReference>
<feature type="chain" id="PRO_5009792550" evidence="2">
    <location>
        <begin position="23"/>
        <end position="192"/>
    </location>
</feature>
<sequence length="192" mass="19694">MTVTKLMIAGVAATLTAAPAFAGSIDAAPADPIPTPVQVVDTTGDWTGGYVGLNLGYADLEAGGSSGDGNFYGLSAGYDQDLGNWVVGGGIDYDKLDIGLGGSDVENALRLKLRAGYDLGNGLVYGTAGAVRIDVEGVGDDTGFFVGAGYEHKVTEQVSLGTEVLYHKVNDFNNSGSDVEATTVAAKVNFRF</sequence>
<gene>
    <name evidence="4" type="ORF">TL5118_03943</name>
    <name evidence="5" type="ORF">TL5120_02198</name>
</gene>
<proteinExistence type="predicted"/>
<protein>
    <submittedName>
        <fullName evidence="5">Opacity protein antigens</fullName>
    </submittedName>
</protein>
<evidence type="ECO:0000256" key="1">
    <source>
        <dbReference type="ARBA" id="ARBA00022729"/>
    </source>
</evidence>
<dbReference type="InterPro" id="IPR027385">
    <property type="entry name" value="Beta-barrel_OMP"/>
</dbReference>
<dbReference type="InterPro" id="IPR023614">
    <property type="entry name" value="Porin_dom_sf"/>
</dbReference>
<evidence type="ECO:0000313" key="6">
    <source>
        <dbReference type="Proteomes" id="UP000051086"/>
    </source>
</evidence>
<feature type="signal peptide" evidence="2">
    <location>
        <begin position="1"/>
        <end position="22"/>
    </location>
</feature>
<dbReference type="EMBL" id="CYSC01000031">
    <property type="protein sequence ID" value="CUH72398.1"/>
    <property type="molecule type" value="Genomic_DNA"/>
</dbReference>
<evidence type="ECO:0000256" key="2">
    <source>
        <dbReference type="SAM" id="SignalP"/>
    </source>
</evidence>
<keyword evidence="6" id="KW-1185">Reference proteome</keyword>
<dbReference type="RefSeq" id="WP_058243596.1">
    <property type="nucleotide sequence ID" value="NZ_CYSB01000041.1"/>
</dbReference>
<reference evidence="5 7" key="2">
    <citation type="submission" date="2015-09" db="EMBL/GenBank/DDBJ databases">
        <authorList>
            <consortium name="Swine Surveillance"/>
        </authorList>
    </citation>
    <scope>NUCLEOTIDE SEQUENCE [LARGE SCALE GENOMIC DNA]</scope>
    <source>
        <strain evidence="5 7">5120</strain>
    </source>
</reference>
<organism evidence="5 7">
    <name type="scientific">Thalassovita autumnalis</name>
    <dbReference type="NCBI Taxonomy" id="2072972"/>
    <lineage>
        <taxon>Bacteria</taxon>
        <taxon>Pseudomonadati</taxon>
        <taxon>Pseudomonadota</taxon>
        <taxon>Alphaproteobacteria</taxon>
        <taxon>Rhodobacterales</taxon>
        <taxon>Roseobacteraceae</taxon>
        <taxon>Thalassovita</taxon>
    </lineage>
</organism>
<dbReference type="SUPFAM" id="SSF56925">
    <property type="entry name" value="OMPA-like"/>
    <property type="match status" value="1"/>
</dbReference>
<name>A0A0P1FUL0_9RHOB</name>
<evidence type="ECO:0000313" key="7">
    <source>
        <dbReference type="Proteomes" id="UP000051887"/>
    </source>
</evidence>
<dbReference type="Proteomes" id="UP000051887">
    <property type="component" value="Unassembled WGS sequence"/>
</dbReference>
<evidence type="ECO:0000313" key="4">
    <source>
        <dbReference type="EMBL" id="CUH69972.1"/>
    </source>
</evidence>
<accession>A0A0P1FUL0</accession>
<dbReference type="EMBL" id="CYSB01000041">
    <property type="protein sequence ID" value="CUH69972.1"/>
    <property type="molecule type" value="Genomic_DNA"/>
</dbReference>
<evidence type="ECO:0000259" key="3">
    <source>
        <dbReference type="Pfam" id="PF13505"/>
    </source>
</evidence>
<evidence type="ECO:0000313" key="5">
    <source>
        <dbReference type="EMBL" id="CUH72398.1"/>
    </source>
</evidence>
<dbReference type="InterPro" id="IPR011250">
    <property type="entry name" value="OMP/PagP_B-barrel"/>
</dbReference>
<feature type="domain" description="Outer membrane protein beta-barrel" evidence="3">
    <location>
        <begin position="31"/>
        <end position="192"/>
    </location>
</feature>
<dbReference type="Gene3D" id="2.40.160.10">
    <property type="entry name" value="Porin"/>
    <property type="match status" value="1"/>
</dbReference>
<keyword evidence="1 2" id="KW-0732">Signal</keyword>